<feature type="signal peptide" evidence="2">
    <location>
        <begin position="1"/>
        <end position="21"/>
    </location>
</feature>
<dbReference type="KEGG" id="dpo:6904036"/>
<evidence type="ECO:0000256" key="2">
    <source>
        <dbReference type="SAM" id="SignalP"/>
    </source>
</evidence>
<evidence type="ECO:0008006" key="5">
    <source>
        <dbReference type="Google" id="ProtNLM"/>
    </source>
</evidence>
<dbReference type="ExpressionAtlas" id="A0A6I8V1V3">
    <property type="expression patterns" value="baseline"/>
</dbReference>
<dbReference type="RefSeq" id="XP_002136482.3">
    <property type="nucleotide sequence ID" value="XM_002136446.3"/>
</dbReference>
<feature type="region of interest" description="Disordered" evidence="1">
    <location>
        <begin position="89"/>
        <end position="116"/>
    </location>
</feature>
<evidence type="ECO:0000313" key="3">
    <source>
        <dbReference type="Proteomes" id="UP000001819"/>
    </source>
</evidence>
<keyword evidence="2" id="KW-0732">Signal</keyword>
<dbReference type="PANTHER" id="PTHR47771">
    <property type="entry name" value="LD27203P-RELATED"/>
    <property type="match status" value="1"/>
</dbReference>
<dbReference type="PANTHER" id="PTHR47771:SF12">
    <property type="entry name" value="HL02234P-RELATED"/>
    <property type="match status" value="1"/>
</dbReference>
<gene>
    <name evidence="4" type="primary">LOC6904036</name>
</gene>
<feature type="chain" id="PRO_5026353160" description="Titin" evidence="2">
    <location>
        <begin position="22"/>
        <end position="562"/>
    </location>
</feature>
<evidence type="ECO:0000256" key="1">
    <source>
        <dbReference type="SAM" id="MobiDB-lite"/>
    </source>
</evidence>
<name>A0A6I8V1V3_DROPS</name>
<evidence type="ECO:0000313" key="4">
    <source>
        <dbReference type="RefSeq" id="XP_002136482.3"/>
    </source>
</evidence>
<protein>
    <recommendedName>
        <fullName evidence="5">Titin</fullName>
    </recommendedName>
</protein>
<reference evidence="4" key="1">
    <citation type="submission" date="2025-08" db="UniProtKB">
        <authorList>
            <consortium name="RefSeq"/>
        </authorList>
    </citation>
    <scope>IDENTIFICATION</scope>
    <source>
        <strain evidence="4">MV-25-SWS-2005</strain>
        <tissue evidence="4">Whole body</tissue>
    </source>
</reference>
<dbReference type="InParanoid" id="A0A6I8V1V3"/>
<dbReference type="Proteomes" id="UP000001819">
    <property type="component" value="Chromosome 4"/>
</dbReference>
<sequence>MNLIRLFAGFFLVTIFVIGKAVCSSSNTMNKSKHPNIKTLGYSEFKETIIRPAVKKTEQFELTHHNVAADPTMALKRVIQKYDKPFDNRTTDHHYRSINARKKKKSPAFDNSNSNNFHTFEEIHEHIDETYDSGSQYQASEPLGSETLPNKNLENIKNKKNRNRIKTKIKHHHHHHHHNHIKELIKTVPQPYSVEKVVHVPIEKVVEKVVHVPKIINVTIEKIVHVPIEKIVEKVIHIPKPYVVEKIVEKIVHVPKPYPVLRTVPYPIEIKVPMTVEKKVPFPIKVEVERKIPIYIHTKEPYKFEKSNIEHYNQVDQSKFTFEGDHLGIKEHEQSTLPTNIHQHRIYKLKDINLPNKVDDPPYTFQPEHNKHLKESPSQQYTSASVNIPRKFLRSNLMDKNIDGQDDQSKFNLESDNLRTKEHDRSALHANHPDNKIFKLKEFNFPNKIDFQNTFQPEYTNFDLTKSANQQYTSASDNIPIKFLSDNFQPDTTKSELNPNGIGLPFINSTLLFFNPQESTYPLHGIPFSLPVNFVHLQPTTQQNQLGLDSTIPETSAESSRT</sequence>
<keyword evidence="3" id="KW-1185">Reference proteome</keyword>
<accession>A0A6I8V1V3</accession>
<dbReference type="AlphaFoldDB" id="A0A6I8V1V3"/>
<proteinExistence type="predicted"/>
<feature type="region of interest" description="Disordered" evidence="1">
    <location>
        <begin position="131"/>
        <end position="151"/>
    </location>
</feature>
<organism evidence="3 4">
    <name type="scientific">Drosophila pseudoobscura pseudoobscura</name>
    <name type="common">Fruit fly</name>
    <dbReference type="NCBI Taxonomy" id="46245"/>
    <lineage>
        <taxon>Eukaryota</taxon>
        <taxon>Metazoa</taxon>
        <taxon>Ecdysozoa</taxon>
        <taxon>Arthropoda</taxon>
        <taxon>Hexapoda</taxon>
        <taxon>Insecta</taxon>
        <taxon>Pterygota</taxon>
        <taxon>Neoptera</taxon>
        <taxon>Endopterygota</taxon>
        <taxon>Diptera</taxon>
        <taxon>Brachycera</taxon>
        <taxon>Muscomorpha</taxon>
        <taxon>Ephydroidea</taxon>
        <taxon>Drosophilidae</taxon>
        <taxon>Drosophila</taxon>
        <taxon>Sophophora</taxon>
    </lineage>
</organism>